<dbReference type="InterPro" id="IPR036322">
    <property type="entry name" value="WD40_repeat_dom_sf"/>
</dbReference>
<feature type="coiled-coil region" evidence="4">
    <location>
        <begin position="72"/>
        <end position="99"/>
    </location>
</feature>
<dbReference type="GO" id="GO:0032040">
    <property type="term" value="C:small-subunit processome"/>
    <property type="evidence" value="ECO:0007669"/>
    <property type="project" value="TreeGrafter"/>
</dbReference>
<evidence type="ECO:0000256" key="2">
    <source>
        <dbReference type="ARBA" id="ARBA00022737"/>
    </source>
</evidence>
<accession>A0AAD9PIV6</accession>
<dbReference type="InterPro" id="IPR051570">
    <property type="entry name" value="TBC1_cilium_biogenesis"/>
</dbReference>
<evidence type="ECO:0000256" key="1">
    <source>
        <dbReference type="ARBA" id="ARBA00022574"/>
    </source>
</evidence>
<dbReference type="InterPro" id="IPR015943">
    <property type="entry name" value="WD40/YVTN_repeat-like_dom_sf"/>
</dbReference>
<sequence length="724" mass="81975">MTGSETKGAYNVPVYAKEFGQLNRDGSHGRCSAIKTIYSSSDSDRGLLLCATNKFVQVYRLFDEDEIKHRTKKRLKRIAAKQKAKIAKLREALSAAGREIPDDFESPEVELKYLENLLKGFTAESDMQEEQKDDLAPTDECLFMFSVNVHTKIKSFETSNHLMVIGHANNTFSVYKIPVLMLTVSKGDLEDKNLEELLSSVECIYSLDMIGHQTPINSLHVSHDDSMVLSVSNETLKLWNSQTHHCVKTIHVDNVTCCFFLAGNRHLMIGTKVGVLKIVHLDSCVSDNIYTEKGVEAVAVSEHPKHSSFAVAFRDGDVILFELGKKGGKITAKPKQCIQVSDEPVDIAYSPDGRILAVALRDSTIQTLHADSLKLFLTLYGHKLPITCLSITTDGTLLATASLDKTVKVWGLDFGNIHKSILAHASTVAKCRWMHDTHYLITCGLDFLVKIWDCDSYELITQLRGHVRPVKSLAVSDDSYFFVTAGEDYSIRFWKRTDEQLFLSEERERDMEIQLEHEATRDDINHAIPVDKDSIQMKASVKTIQSVKQTEQLIQIIDEAYEYKKSIELHAQELQEIKNSGSNEPLPKAPEPPLELFNRSPLEHIMHAIGTLNNSIVNEVLIALPFLYAERLLSFIADGLEKYLEARHAGNENFSPMEMPCKVALVLVQIYFRQFVSNMQMRPLVARLKLLVPTVLKLERVGFLHATSHNFRIVYYKIRERWNF</sequence>
<protein>
    <submittedName>
        <fullName evidence="5">Bifunctional WD40 repeat/WD40-YVTN repeat-like-containing domain superfamily/WD40-repeat-containing domain superfamily</fullName>
    </submittedName>
</protein>
<reference evidence="5" key="1">
    <citation type="journal article" date="2023" name="Nat. Microbiol.">
        <title>Babesia duncani multi-omics identifies virulence factors and drug targets.</title>
        <authorList>
            <person name="Singh P."/>
            <person name="Lonardi S."/>
            <person name="Liang Q."/>
            <person name="Vydyam P."/>
            <person name="Khabirova E."/>
            <person name="Fang T."/>
            <person name="Gihaz S."/>
            <person name="Thekkiniath J."/>
            <person name="Munshi M."/>
            <person name="Abel S."/>
            <person name="Ciampossin L."/>
            <person name="Batugedara G."/>
            <person name="Gupta M."/>
            <person name="Lu X.M."/>
            <person name="Lenz T."/>
            <person name="Chakravarty S."/>
            <person name="Cornillot E."/>
            <person name="Hu Y."/>
            <person name="Ma W."/>
            <person name="Gonzalez L.M."/>
            <person name="Sanchez S."/>
            <person name="Estrada K."/>
            <person name="Sanchez-Flores A."/>
            <person name="Montero E."/>
            <person name="Harb O.S."/>
            <person name="Le Roch K.G."/>
            <person name="Mamoun C.B."/>
        </authorList>
    </citation>
    <scope>NUCLEOTIDE SEQUENCE</scope>
    <source>
        <strain evidence="5">WA1</strain>
    </source>
</reference>
<dbReference type="InterPro" id="IPR001680">
    <property type="entry name" value="WD40_rpt"/>
</dbReference>
<feature type="repeat" description="WD" evidence="3">
    <location>
        <begin position="463"/>
        <end position="504"/>
    </location>
</feature>
<organism evidence="5 6">
    <name type="scientific">Babesia duncani</name>
    <dbReference type="NCBI Taxonomy" id="323732"/>
    <lineage>
        <taxon>Eukaryota</taxon>
        <taxon>Sar</taxon>
        <taxon>Alveolata</taxon>
        <taxon>Apicomplexa</taxon>
        <taxon>Aconoidasida</taxon>
        <taxon>Piroplasmida</taxon>
        <taxon>Babesiidae</taxon>
        <taxon>Babesia</taxon>
    </lineage>
</organism>
<comment type="caution">
    <text evidence="5">The sequence shown here is derived from an EMBL/GenBank/DDBJ whole genome shotgun (WGS) entry which is preliminary data.</text>
</comment>
<evidence type="ECO:0000313" key="5">
    <source>
        <dbReference type="EMBL" id="KAK2195257.1"/>
    </source>
</evidence>
<dbReference type="GeneID" id="94337227"/>
<dbReference type="SMART" id="SM00320">
    <property type="entry name" value="WD40"/>
    <property type="match status" value="8"/>
</dbReference>
<keyword evidence="2" id="KW-0677">Repeat</keyword>
<dbReference type="Proteomes" id="UP001214638">
    <property type="component" value="Unassembled WGS sequence"/>
</dbReference>
<gene>
    <name evidence="5" type="ORF">BdWA1_002930</name>
</gene>
<dbReference type="GO" id="GO:0034388">
    <property type="term" value="C:Pwp2p-containing subcomplex of 90S preribosome"/>
    <property type="evidence" value="ECO:0007669"/>
    <property type="project" value="TreeGrafter"/>
</dbReference>
<dbReference type="PANTHER" id="PTHR19853">
    <property type="entry name" value="WD REPEAT CONTAINING PROTEIN 3 WDR3"/>
    <property type="match status" value="1"/>
</dbReference>
<dbReference type="PROSITE" id="PS50082">
    <property type="entry name" value="WD_REPEATS_2"/>
    <property type="match status" value="3"/>
</dbReference>
<name>A0AAD9PIV6_9APIC</name>
<dbReference type="GO" id="GO:0030515">
    <property type="term" value="F:snoRNA binding"/>
    <property type="evidence" value="ECO:0007669"/>
    <property type="project" value="TreeGrafter"/>
</dbReference>
<dbReference type="AlphaFoldDB" id="A0AAD9PIV6"/>
<dbReference type="KEGG" id="bdw:94337227"/>
<keyword evidence="4" id="KW-0175">Coiled coil</keyword>
<evidence type="ECO:0000313" key="6">
    <source>
        <dbReference type="Proteomes" id="UP001214638"/>
    </source>
</evidence>
<evidence type="ECO:0000256" key="3">
    <source>
        <dbReference type="PROSITE-ProRule" id="PRU00221"/>
    </source>
</evidence>
<proteinExistence type="predicted"/>
<keyword evidence="6" id="KW-1185">Reference proteome</keyword>
<dbReference type="GO" id="GO:0030490">
    <property type="term" value="P:maturation of SSU-rRNA"/>
    <property type="evidence" value="ECO:0007669"/>
    <property type="project" value="TreeGrafter"/>
</dbReference>
<keyword evidence="1 3" id="KW-0853">WD repeat</keyword>
<dbReference type="PROSITE" id="PS50294">
    <property type="entry name" value="WD_REPEATS_REGION"/>
    <property type="match status" value="3"/>
</dbReference>
<dbReference type="RefSeq" id="XP_067802100.1">
    <property type="nucleotide sequence ID" value="XM_067947949.1"/>
</dbReference>
<dbReference type="CDD" id="cd00200">
    <property type="entry name" value="WD40"/>
    <property type="match status" value="1"/>
</dbReference>
<feature type="repeat" description="WD" evidence="3">
    <location>
        <begin position="379"/>
        <end position="420"/>
    </location>
</feature>
<feature type="repeat" description="WD" evidence="3">
    <location>
        <begin position="421"/>
        <end position="462"/>
    </location>
</feature>
<evidence type="ECO:0000256" key="4">
    <source>
        <dbReference type="SAM" id="Coils"/>
    </source>
</evidence>
<dbReference type="Gene3D" id="2.130.10.10">
    <property type="entry name" value="YVTN repeat-like/Quinoprotein amine dehydrogenase"/>
    <property type="match status" value="2"/>
</dbReference>
<dbReference type="SUPFAM" id="SSF50978">
    <property type="entry name" value="WD40 repeat-like"/>
    <property type="match status" value="1"/>
</dbReference>
<dbReference type="PANTHER" id="PTHR19853:SF0">
    <property type="entry name" value="WD REPEAT-CONTAINING PROTEIN 3"/>
    <property type="match status" value="1"/>
</dbReference>
<dbReference type="EMBL" id="JALLKP010000004">
    <property type="protein sequence ID" value="KAK2195257.1"/>
    <property type="molecule type" value="Genomic_DNA"/>
</dbReference>
<dbReference type="Pfam" id="PF25172">
    <property type="entry name" value="Beta-prop_WDR3_2nd"/>
    <property type="match status" value="1"/>
</dbReference>